<evidence type="ECO:0000259" key="3">
    <source>
        <dbReference type="Pfam" id="PF17408"/>
    </source>
</evidence>
<dbReference type="GO" id="GO:0050080">
    <property type="term" value="F:malonyl-CoA decarboxylase activity"/>
    <property type="evidence" value="ECO:0007669"/>
    <property type="project" value="InterPro"/>
</dbReference>
<dbReference type="InterPro" id="IPR038917">
    <property type="entry name" value="Malonyl_CoA_deC"/>
</dbReference>
<feature type="compositionally biased region" description="Polar residues" evidence="1">
    <location>
        <begin position="47"/>
        <end position="56"/>
    </location>
</feature>
<evidence type="ECO:0000313" key="4">
    <source>
        <dbReference type="EMBL" id="KAJ1724549.1"/>
    </source>
</evidence>
<dbReference type="InterPro" id="IPR007956">
    <property type="entry name" value="Malonyl_CoA_deC_C"/>
</dbReference>
<dbReference type="InterPro" id="IPR042303">
    <property type="entry name" value="Malonyl_CoA_deC_C_sf"/>
</dbReference>
<evidence type="ECO:0000256" key="1">
    <source>
        <dbReference type="SAM" id="MobiDB-lite"/>
    </source>
</evidence>
<dbReference type="PANTHER" id="PTHR28641:SF1">
    <property type="entry name" value="MALONYL-COA DECARBOXYLASE, MITOCHONDRIAL"/>
    <property type="match status" value="1"/>
</dbReference>
<evidence type="ECO:0008006" key="6">
    <source>
        <dbReference type="Google" id="ProtNLM"/>
    </source>
</evidence>
<dbReference type="Pfam" id="PF17408">
    <property type="entry name" value="MCD_N"/>
    <property type="match status" value="1"/>
</dbReference>
<organism evidence="4 5">
    <name type="scientific">Coemansia erecta</name>
    <dbReference type="NCBI Taxonomy" id="147472"/>
    <lineage>
        <taxon>Eukaryota</taxon>
        <taxon>Fungi</taxon>
        <taxon>Fungi incertae sedis</taxon>
        <taxon>Zoopagomycota</taxon>
        <taxon>Kickxellomycotina</taxon>
        <taxon>Kickxellomycetes</taxon>
        <taxon>Kickxellales</taxon>
        <taxon>Kickxellaceae</taxon>
        <taxon>Coemansia</taxon>
    </lineage>
</organism>
<feature type="domain" description="Malonyl-CoA decarboxylase N-terminal" evidence="3">
    <location>
        <begin position="139"/>
        <end position="210"/>
    </location>
</feature>
<dbReference type="EMBL" id="JANBOJ010000028">
    <property type="protein sequence ID" value="KAJ1724549.1"/>
    <property type="molecule type" value="Genomic_DNA"/>
</dbReference>
<dbReference type="PANTHER" id="PTHR28641">
    <property type="match status" value="1"/>
</dbReference>
<name>A0A9W7Y5X5_9FUNG</name>
<dbReference type="GO" id="GO:2001294">
    <property type="term" value="P:malonyl-CoA catabolic process"/>
    <property type="evidence" value="ECO:0007669"/>
    <property type="project" value="TreeGrafter"/>
</dbReference>
<comment type="caution">
    <text evidence="4">The sequence shown here is derived from an EMBL/GenBank/DDBJ whole genome shotgun (WGS) entry which is preliminary data.</text>
</comment>
<dbReference type="Gene3D" id="3.40.630.150">
    <property type="entry name" value="Malonyl-CoA decarboxylase, catalytic domain"/>
    <property type="match status" value="1"/>
</dbReference>
<gene>
    <name evidence="4" type="ORF">LPJ53_001195</name>
</gene>
<evidence type="ECO:0000313" key="5">
    <source>
        <dbReference type="Proteomes" id="UP001149813"/>
    </source>
</evidence>
<dbReference type="Pfam" id="PF05292">
    <property type="entry name" value="MCD"/>
    <property type="match status" value="1"/>
</dbReference>
<dbReference type="GO" id="GO:0005759">
    <property type="term" value="C:mitochondrial matrix"/>
    <property type="evidence" value="ECO:0007669"/>
    <property type="project" value="TreeGrafter"/>
</dbReference>
<dbReference type="Gene3D" id="1.20.140.90">
    <property type="entry name" value="Malonyl-CoA decarboxylase, oligemerization domain"/>
    <property type="match status" value="1"/>
</dbReference>
<protein>
    <recommendedName>
        <fullName evidence="6">Malonyl-CoA decarboxylase</fullName>
    </recommendedName>
</protein>
<dbReference type="GO" id="GO:0005782">
    <property type="term" value="C:peroxisomal matrix"/>
    <property type="evidence" value="ECO:0007669"/>
    <property type="project" value="TreeGrafter"/>
</dbReference>
<feature type="domain" description="Malonyl-CoA decarboxylase C-terminal" evidence="2">
    <location>
        <begin position="213"/>
        <end position="479"/>
    </location>
</feature>
<dbReference type="InterPro" id="IPR035372">
    <property type="entry name" value="MCD_N"/>
</dbReference>
<dbReference type="GO" id="GO:0006633">
    <property type="term" value="P:fatty acid biosynthetic process"/>
    <property type="evidence" value="ECO:0007669"/>
    <property type="project" value="InterPro"/>
</dbReference>
<reference evidence="4" key="1">
    <citation type="submission" date="2022-07" db="EMBL/GenBank/DDBJ databases">
        <title>Phylogenomic reconstructions and comparative analyses of Kickxellomycotina fungi.</title>
        <authorList>
            <person name="Reynolds N.K."/>
            <person name="Stajich J.E."/>
            <person name="Barry K."/>
            <person name="Grigoriev I.V."/>
            <person name="Crous P."/>
            <person name="Smith M.E."/>
        </authorList>
    </citation>
    <scope>NUCLEOTIDE SEQUENCE</scope>
    <source>
        <strain evidence="4">NBRC 32514</strain>
    </source>
</reference>
<dbReference type="InterPro" id="IPR038351">
    <property type="entry name" value="MCD_N_sf"/>
</dbReference>
<feature type="region of interest" description="Disordered" evidence="1">
    <location>
        <begin position="1"/>
        <end position="28"/>
    </location>
</feature>
<keyword evidence="5" id="KW-1185">Reference proteome</keyword>
<feature type="compositionally biased region" description="Low complexity" evidence="1">
    <location>
        <begin position="1"/>
        <end position="17"/>
    </location>
</feature>
<dbReference type="OrthoDB" id="426718at2759"/>
<dbReference type="Proteomes" id="UP001149813">
    <property type="component" value="Unassembled WGS sequence"/>
</dbReference>
<sequence length="517" mass="57430">MDSSRLFSSSSPMLSDRPPTRDGDELIQPLESADLRGFWDNAPRVSASPSTHGATSHSDDPKAVAKSLHDLVVKVVDKKAHKGAKAVGQTAQEFCDLYETQDVAARSAFLDLLSREFCKPRGTASDAARAYLDSTSHSDEPAQSALQAHVLRDSLTPLYADLFDQINRLPEGFAFLVHMRTDMLGLIRTGGKSSAIQAMSDFLMRRLQMWIVGTLDLKRITWNSPACTIEKLEQYESVHAVRSWMDIKRRLGNGRRCFGFFHRNAPREPLIFVWVALTDVIPDNVQSILLEREQPKSSEANAKCAIFYSISSQVGLARVDLGNFLIKRVVSVLRTEMPNIETFCTLSPLPRFRSWLDKLLSPESLVSPPQDIGISESEQNNLISRVPGAKTWTAALKNLVDRRGWTADPEAVDAMEPVIRLLGAHYLTKVKRGTGSSAADPVANFHLRNGSCLHRVNWRGDTSYHGLRQSLGLMCNYNYVLDRIEDNSESYVADGTIAISGTDPYIARVQSLAKAKL</sequence>
<feature type="region of interest" description="Disordered" evidence="1">
    <location>
        <begin position="41"/>
        <end position="63"/>
    </location>
</feature>
<accession>A0A9W7Y5X5</accession>
<dbReference type="GO" id="GO:0006085">
    <property type="term" value="P:acetyl-CoA biosynthetic process"/>
    <property type="evidence" value="ECO:0007669"/>
    <property type="project" value="TreeGrafter"/>
</dbReference>
<dbReference type="AlphaFoldDB" id="A0A9W7Y5X5"/>
<evidence type="ECO:0000259" key="2">
    <source>
        <dbReference type="Pfam" id="PF05292"/>
    </source>
</evidence>
<proteinExistence type="predicted"/>